<feature type="chain" id="PRO_5044776474" description="Secreted protein" evidence="1">
    <location>
        <begin position="27"/>
        <end position="108"/>
    </location>
</feature>
<protein>
    <recommendedName>
        <fullName evidence="4">Secreted protein</fullName>
    </recommendedName>
</protein>
<gene>
    <name evidence="2" type="ORF">BaRGS_00016633</name>
</gene>
<accession>A0ABD0KZD7</accession>
<feature type="signal peptide" evidence="1">
    <location>
        <begin position="1"/>
        <end position="26"/>
    </location>
</feature>
<name>A0ABD0KZD7_9CAEN</name>
<reference evidence="2 3" key="1">
    <citation type="journal article" date="2023" name="Sci. Data">
        <title>Genome assembly of the Korean intertidal mud-creeper Batillaria attramentaria.</title>
        <authorList>
            <person name="Patra A.K."/>
            <person name="Ho P.T."/>
            <person name="Jun S."/>
            <person name="Lee S.J."/>
            <person name="Kim Y."/>
            <person name="Won Y.J."/>
        </authorList>
    </citation>
    <scope>NUCLEOTIDE SEQUENCE [LARGE SCALE GENOMIC DNA]</scope>
    <source>
        <strain evidence="2">Wonlab-2016</strain>
    </source>
</reference>
<organism evidence="2 3">
    <name type="scientific">Batillaria attramentaria</name>
    <dbReference type="NCBI Taxonomy" id="370345"/>
    <lineage>
        <taxon>Eukaryota</taxon>
        <taxon>Metazoa</taxon>
        <taxon>Spiralia</taxon>
        <taxon>Lophotrochozoa</taxon>
        <taxon>Mollusca</taxon>
        <taxon>Gastropoda</taxon>
        <taxon>Caenogastropoda</taxon>
        <taxon>Sorbeoconcha</taxon>
        <taxon>Cerithioidea</taxon>
        <taxon>Batillariidae</taxon>
        <taxon>Batillaria</taxon>
    </lineage>
</organism>
<dbReference type="AlphaFoldDB" id="A0ABD0KZD7"/>
<dbReference type="Proteomes" id="UP001519460">
    <property type="component" value="Unassembled WGS sequence"/>
</dbReference>
<keyword evidence="3" id="KW-1185">Reference proteome</keyword>
<proteinExistence type="predicted"/>
<evidence type="ECO:0000313" key="2">
    <source>
        <dbReference type="EMBL" id="KAK7492159.1"/>
    </source>
</evidence>
<comment type="caution">
    <text evidence="2">The sequence shown here is derived from an EMBL/GenBank/DDBJ whole genome shotgun (WGS) entry which is preliminary data.</text>
</comment>
<evidence type="ECO:0008006" key="4">
    <source>
        <dbReference type="Google" id="ProtNLM"/>
    </source>
</evidence>
<keyword evidence="1" id="KW-0732">Signal</keyword>
<evidence type="ECO:0000256" key="1">
    <source>
        <dbReference type="SAM" id="SignalP"/>
    </source>
</evidence>
<dbReference type="EMBL" id="JACVVK020000106">
    <property type="protein sequence ID" value="KAK7492159.1"/>
    <property type="molecule type" value="Genomic_DNA"/>
</dbReference>
<evidence type="ECO:0000313" key="3">
    <source>
        <dbReference type="Proteomes" id="UP001519460"/>
    </source>
</evidence>
<sequence length="108" mass="11853">MVHNMRYTRKCLAAVSFLQSLSPLSADRMWCNIVPDANKEGCANAAASTHCACQLETHTFEVKAVRSGVCPGSASHVSGRERECFASYVRTSDRIRLTCCTRSNTALH</sequence>